<reference evidence="2 3" key="1">
    <citation type="journal article" date="2016" name="Int. J. Syst. Evol. Microbiol.">
        <title>Acidipila dinghuensis sp. nov., an acidobacterium isolated from forest soil.</title>
        <authorList>
            <person name="Jiang Y.W."/>
            <person name="Wang J."/>
            <person name="Chen M.H."/>
            <person name="Lv Y.Y."/>
            <person name="Qiu L.H."/>
        </authorList>
    </citation>
    <scope>NUCLEOTIDE SEQUENCE [LARGE SCALE GENOMIC DNA]</scope>
    <source>
        <strain evidence="2 3">DHOF10</strain>
    </source>
</reference>
<evidence type="ECO:0000259" key="1">
    <source>
        <dbReference type="Pfam" id="PF11706"/>
    </source>
</evidence>
<dbReference type="OrthoDB" id="123307at2"/>
<dbReference type="Gene3D" id="1.10.3300.10">
    <property type="entry name" value="Jann2411-like domain"/>
    <property type="match status" value="1"/>
</dbReference>
<dbReference type="InterPro" id="IPR010852">
    <property type="entry name" value="ABATE"/>
</dbReference>
<dbReference type="InterPro" id="IPR023286">
    <property type="entry name" value="ABATE_dom_sf"/>
</dbReference>
<feature type="domain" description="Zinc finger CGNR" evidence="1">
    <location>
        <begin position="163"/>
        <end position="204"/>
    </location>
</feature>
<dbReference type="EMBL" id="SDMK01000003">
    <property type="protein sequence ID" value="RXS94260.1"/>
    <property type="molecule type" value="Genomic_DNA"/>
</dbReference>
<gene>
    <name evidence="2" type="ORF">ESZ00_14240</name>
</gene>
<accession>A0A4Q1SBQ6</accession>
<dbReference type="InterPro" id="IPR021005">
    <property type="entry name" value="Znf_CGNR"/>
</dbReference>
<keyword evidence="3" id="KW-1185">Reference proteome</keyword>
<evidence type="ECO:0000313" key="3">
    <source>
        <dbReference type="Proteomes" id="UP000290253"/>
    </source>
</evidence>
<sequence>MRASTIEPSEWVDGFLFVANRLILDLLNTRPVLDQGPTELLSDVQALERWLIAAGVVRSTKTKAVVRSWRHMPEAALLLKELIAFRERLRAAVVRIEDGAAPSEEFIHEVNLGLHQHPLVMAIRRHEGQIVREPHFELKRPSDLWTLIFDGAANLLSEPERHRIRQCEACVLHFFDTSKKGSRRWCSMNICGNKFKVAAYQRRKRDAASAE</sequence>
<evidence type="ECO:0000313" key="2">
    <source>
        <dbReference type="EMBL" id="RXS94260.1"/>
    </source>
</evidence>
<dbReference type="Pfam" id="PF07336">
    <property type="entry name" value="ABATE"/>
    <property type="match status" value="1"/>
</dbReference>
<dbReference type="PANTHER" id="PTHR35525">
    <property type="entry name" value="BLL6575 PROTEIN"/>
    <property type="match status" value="1"/>
</dbReference>
<dbReference type="AlphaFoldDB" id="A0A4Q1SBQ6"/>
<dbReference type="Pfam" id="PF11706">
    <property type="entry name" value="zf-CGNR"/>
    <property type="match status" value="1"/>
</dbReference>
<name>A0A4Q1SBQ6_9BACT</name>
<organism evidence="2 3">
    <name type="scientific">Silvibacterium dinghuense</name>
    <dbReference type="NCBI Taxonomy" id="1560006"/>
    <lineage>
        <taxon>Bacteria</taxon>
        <taxon>Pseudomonadati</taxon>
        <taxon>Acidobacteriota</taxon>
        <taxon>Terriglobia</taxon>
        <taxon>Terriglobales</taxon>
        <taxon>Acidobacteriaceae</taxon>
        <taxon>Silvibacterium</taxon>
    </lineage>
</organism>
<dbReference type="Proteomes" id="UP000290253">
    <property type="component" value="Unassembled WGS sequence"/>
</dbReference>
<dbReference type="SUPFAM" id="SSF160904">
    <property type="entry name" value="Jann2411-like"/>
    <property type="match status" value="1"/>
</dbReference>
<comment type="caution">
    <text evidence="2">The sequence shown here is derived from an EMBL/GenBank/DDBJ whole genome shotgun (WGS) entry which is preliminary data.</text>
</comment>
<protein>
    <recommendedName>
        <fullName evidence="1">Zinc finger CGNR domain-containing protein</fullName>
    </recommendedName>
</protein>
<proteinExistence type="predicted"/>
<dbReference type="PANTHER" id="PTHR35525:SF3">
    <property type="entry name" value="BLL6575 PROTEIN"/>
    <property type="match status" value="1"/>
</dbReference>
<dbReference type="RefSeq" id="WP_129208998.1">
    <property type="nucleotide sequence ID" value="NZ_BMGU01000005.1"/>
</dbReference>